<keyword evidence="3" id="KW-1185">Reference proteome</keyword>
<dbReference type="OrthoDB" id="434647at2759"/>
<feature type="region of interest" description="Disordered" evidence="1">
    <location>
        <begin position="26"/>
        <end position="46"/>
    </location>
</feature>
<protein>
    <recommendedName>
        <fullName evidence="4">Protein YOP1</fullName>
    </recommendedName>
</protein>
<accession>A0A4S4N3G0</accession>
<proteinExistence type="predicted"/>
<evidence type="ECO:0008006" key="4">
    <source>
        <dbReference type="Google" id="ProtNLM"/>
    </source>
</evidence>
<reference evidence="2 3" key="1">
    <citation type="submission" date="2019-02" db="EMBL/GenBank/DDBJ databases">
        <title>Genome sequencing of the rare red list fungi Antrodiella citrinella (Flaviporus citrinellus).</title>
        <authorList>
            <person name="Buettner E."/>
            <person name="Kellner H."/>
        </authorList>
    </citation>
    <scope>NUCLEOTIDE SEQUENCE [LARGE SCALE GENOMIC DNA]</scope>
    <source>
        <strain evidence="2 3">DSM 108506</strain>
    </source>
</reference>
<dbReference type="AlphaFoldDB" id="A0A4S4N3G0"/>
<evidence type="ECO:0000313" key="3">
    <source>
        <dbReference type="Proteomes" id="UP000308730"/>
    </source>
</evidence>
<sequence length="200" mass="22055">MPLILPLLRALWVSSIVYDSFKTLKPPPPSEKKNGSSGQGQPSVRAMSQRKRNMKGCMTVWLIWCCFATYERTLDTAVGIFIPFYDEIKSLLILFFLVTSTRGAEPVYLHVLRPAIKPYTSELDALMDLVIALGDVAVMVMDIPLSFVGMSISEPPQDPRPQPGSRAPSMDDASAQPEPVPVPVEISEPSVEDDPPILNL</sequence>
<evidence type="ECO:0000256" key="1">
    <source>
        <dbReference type="SAM" id="MobiDB-lite"/>
    </source>
</evidence>
<feature type="region of interest" description="Disordered" evidence="1">
    <location>
        <begin position="152"/>
        <end position="200"/>
    </location>
</feature>
<dbReference type="Proteomes" id="UP000308730">
    <property type="component" value="Unassembled WGS sequence"/>
</dbReference>
<evidence type="ECO:0000313" key="2">
    <source>
        <dbReference type="EMBL" id="THH30280.1"/>
    </source>
</evidence>
<feature type="compositionally biased region" description="Acidic residues" evidence="1">
    <location>
        <begin position="190"/>
        <end position="200"/>
    </location>
</feature>
<gene>
    <name evidence="2" type="ORF">EUX98_g3902</name>
</gene>
<dbReference type="InterPro" id="IPR004345">
    <property type="entry name" value="TB2_DP1_HVA22"/>
</dbReference>
<comment type="caution">
    <text evidence="2">The sequence shown here is derived from an EMBL/GenBank/DDBJ whole genome shotgun (WGS) entry which is preliminary data.</text>
</comment>
<dbReference type="EMBL" id="SGPM01000087">
    <property type="protein sequence ID" value="THH30280.1"/>
    <property type="molecule type" value="Genomic_DNA"/>
</dbReference>
<organism evidence="2 3">
    <name type="scientific">Antrodiella citrinella</name>
    <dbReference type="NCBI Taxonomy" id="2447956"/>
    <lineage>
        <taxon>Eukaryota</taxon>
        <taxon>Fungi</taxon>
        <taxon>Dikarya</taxon>
        <taxon>Basidiomycota</taxon>
        <taxon>Agaricomycotina</taxon>
        <taxon>Agaricomycetes</taxon>
        <taxon>Polyporales</taxon>
        <taxon>Steccherinaceae</taxon>
        <taxon>Antrodiella</taxon>
    </lineage>
</organism>
<name>A0A4S4N3G0_9APHY</name>
<dbReference type="Pfam" id="PF03134">
    <property type="entry name" value="TB2_DP1_HVA22"/>
    <property type="match status" value="1"/>
</dbReference>